<keyword evidence="12 18" id="KW-0548">Nucleotidyltransferase</keyword>
<dbReference type="Proteomes" id="UP000275232">
    <property type="component" value="Unassembled WGS sequence"/>
</dbReference>
<sequence>MLAVSGAALWIGGWIWSGFALLLGLWALYEWTAIMWRMTDRPLARLIGVMLGLAYIGYAAFVIGALGNDAVAGAAGGKRLGGPLVAMIASVIATDTGAYFAGRTIGGPKIAPAISPSKTWAGLGGGMVSAGLVLALFAGFDRLDVPVAQAVVLGALVAIVAQAGDFLESWMKRKAHVKDSGSLIPGHGGILDRVDGLIAVSCVLGFVFMGALVQATEL</sequence>
<evidence type="ECO:0000256" key="19">
    <source>
        <dbReference type="SAM" id="Phobius"/>
    </source>
</evidence>
<evidence type="ECO:0000256" key="8">
    <source>
        <dbReference type="ARBA" id="ARBA00022475"/>
    </source>
</evidence>
<accession>A0A3N5CVP1</accession>
<evidence type="ECO:0000256" key="7">
    <source>
        <dbReference type="ARBA" id="ARBA00019373"/>
    </source>
</evidence>
<keyword evidence="16" id="KW-0594">Phospholipid biosynthesis</keyword>
<name>A0A3N5CVP1_9SPHN</name>
<evidence type="ECO:0000256" key="12">
    <source>
        <dbReference type="ARBA" id="ARBA00022695"/>
    </source>
</evidence>
<evidence type="ECO:0000256" key="1">
    <source>
        <dbReference type="ARBA" id="ARBA00001698"/>
    </source>
</evidence>
<gene>
    <name evidence="20" type="ORF">EG799_13200</name>
</gene>
<comment type="caution">
    <text evidence="20">The sequence shown here is derived from an EMBL/GenBank/DDBJ whole genome shotgun (WGS) entry which is preliminary data.</text>
</comment>
<keyword evidence="14" id="KW-0443">Lipid metabolism</keyword>
<dbReference type="InterPro" id="IPR000374">
    <property type="entry name" value="PC_trans"/>
</dbReference>
<evidence type="ECO:0000256" key="15">
    <source>
        <dbReference type="ARBA" id="ARBA00023136"/>
    </source>
</evidence>
<protein>
    <recommendedName>
        <fullName evidence="7 18">Phosphatidate cytidylyltransferase</fullName>
        <ecNumber evidence="6 18">2.7.7.41</ecNumber>
    </recommendedName>
</protein>
<feature type="transmembrane region" description="Helical" evidence="19">
    <location>
        <begin position="146"/>
        <end position="167"/>
    </location>
</feature>
<evidence type="ECO:0000256" key="2">
    <source>
        <dbReference type="ARBA" id="ARBA00004651"/>
    </source>
</evidence>
<evidence type="ECO:0000256" key="13">
    <source>
        <dbReference type="ARBA" id="ARBA00022989"/>
    </source>
</evidence>
<keyword evidence="13 19" id="KW-1133">Transmembrane helix</keyword>
<comment type="pathway">
    <text evidence="4">Lipid metabolism.</text>
</comment>
<evidence type="ECO:0000256" key="16">
    <source>
        <dbReference type="ARBA" id="ARBA00023209"/>
    </source>
</evidence>
<proteinExistence type="inferred from homology"/>
<evidence type="ECO:0000256" key="6">
    <source>
        <dbReference type="ARBA" id="ARBA00012487"/>
    </source>
</evidence>
<evidence type="ECO:0000313" key="20">
    <source>
        <dbReference type="EMBL" id="RPF72857.1"/>
    </source>
</evidence>
<dbReference type="GO" id="GO:0004605">
    <property type="term" value="F:phosphatidate cytidylyltransferase activity"/>
    <property type="evidence" value="ECO:0007669"/>
    <property type="project" value="UniProtKB-EC"/>
</dbReference>
<feature type="transmembrane region" description="Helical" evidence="19">
    <location>
        <begin position="80"/>
        <end position="100"/>
    </location>
</feature>
<dbReference type="GO" id="GO:0016024">
    <property type="term" value="P:CDP-diacylglycerol biosynthetic process"/>
    <property type="evidence" value="ECO:0007669"/>
    <property type="project" value="UniProtKB-UniPathway"/>
</dbReference>
<evidence type="ECO:0000313" key="21">
    <source>
        <dbReference type="Proteomes" id="UP000275232"/>
    </source>
</evidence>
<evidence type="ECO:0000256" key="4">
    <source>
        <dbReference type="ARBA" id="ARBA00005189"/>
    </source>
</evidence>
<comment type="catalytic activity">
    <reaction evidence="1 18">
        <text>a 1,2-diacyl-sn-glycero-3-phosphate + CTP + H(+) = a CDP-1,2-diacyl-sn-glycerol + diphosphate</text>
        <dbReference type="Rhea" id="RHEA:16229"/>
        <dbReference type="ChEBI" id="CHEBI:15378"/>
        <dbReference type="ChEBI" id="CHEBI:33019"/>
        <dbReference type="ChEBI" id="CHEBI:37563"/>
        <dbReference type="ChEBI" id="CHEBI:58332"/>
        <dbReference type="ChEBI" id="CHEBI:58608"/>
        <dbReference type="EC" id="2.7.7.41"/>
    </reaction>
</comment>
<feature type="transmembrane region" description="Helical" evidence="19">
    <location>
        <begin position="120"/>
        <end position="140"/>
    </location>
</feature>
<evidence type="ECO:0000256" key="17">
    <source>
        <dbReference type="ARBA" id="ARBA00023264"/>
    </source>
</evidence>
<dbReference type="EMBL" id="RPFZ01000001">
    <property type="protein sequence ID" value="RPF72857.1"/>
    <property type="molecule type" value="Genomic_DNA"/>
</dbReference>
<dbReference type="OrthoDB" id="9799199at2"/>
<evidence type="ECO:0000256" key="9">
    <source>
        <dbReference type="ARBA" id="ARBA00022516"/>
    </source>
</evidence>
<organism evidence="20 21">
    <name type="scientific">Aurantiacibacter spongiae</name>
    <dbReference type="NCBI Taxonomy" id="2488860"/>
    <lineage>
        <taxon>Bacteria</taxon>
        <taxon>Pseudomonadati</taxon>
        <taxon>Pseudomonadota</taxon>
        <taxon>Alphaproteobacteria</taxon>
        <taxon>Sphingomonadales</taxon>
        <taxon>Erythrobacteraceae</taxon>
        <taxon>Aurantiacibacter</taxon>
    </lineage>
</organism>
<feature type="transmembrane region" description="Helical" evidence="19">
    <location>
        <begin position="6"/>
        <end position="31"/>
    </location>
</feature>
<dbReference type="AlphaFoldDB" id="A0A3N5CVP1"/>
<evidence type="ECO:0000256" key="18">
    <source>
        <dbReference type="RuleBase" id="RU003938"/>
    </source>
</evidence>
<keyword evidence="10 18" id="KW-0808">Transferase</keyword>
<evidence type="ECO:0000256" key="11">
    <source>
        <dbReference type="ARBA" id="ARBA00022692"/>
    </source>
</evidence>
<feature type="transmembrane region" description="Helical" evidence="19">
    <location>
        <begin position="196"/>
        <end position="215"/>
    </location>
</feature>
<dbReference type="PANTHER" id="PTHR46382:SF1">
    <property type="entry name" value="PHOSPHATIDATE CYTIDYLYLTRANSFERASE"/>
    <property type="match status" value="1"/>
</dbReference>
<dbReference type="PANTHER" id="PTHR46382">
    <property type="entry name" value="PHOSPHATIDATE CYTIDYLYLTRANSFERASE"/>
    <property type="match status" value="1"/>
</dbReference>
<feature type="transmembrane region" description="Helical" evidence="19">
    <location>
        <begin position="43"/>
        <end position="68"/>
    </location>
</feature>
<evidence type="ECO:0000256" key="5">
    <source>
        <dbReference type="ARBA" id="ARBA00010185"/>
    </source>
</evidence>
<dbReference type="GO" id="GO:0005886">
    <property type="term" value="C:plasma membrane"/>
    <property type="evidence" value="ECO:0007669"/>
    <property type="project" value="UniProtKB-SubCell"/>
</dbReference>
<keyword evidence="21" id="KW-1185">Reference proteome</keyword>
<reference evidence="20 21" key="1">
    <citation type="submission" date="2018-11" db="EMBL/GenBank/DDBJ databases">
        <title>Erythrobacter spongiae sp. nov., isolated from a marine sponge.</title>
        <authorList>
            <person name="Zhuang L."/>
            <person name="Luo L."/>
        </authorList>
    </citation>
    <scope>NUCLEOTIDE SEQUENCE [LARGE SCALE GENOMIC DNA]</scope>
    <source>
        <strain evidence="20 21">HN-E23</strain>
    </source>
</reference>
<dbReference type="Pfam" id="PF01148">
    <property type="entry name" value="CTP_transf_1"/>
    <property type="match status" value="1"/>
</dbReference>
<keyword evidence="17" id="KW-1208">Phospholipid metabolism</keyword>
<evidence type="ECO:0000256" key="14">
    <source>
        <dbReference type="ARBA" id="ARBA00023098"/>
    </source>
</evidence>
<keyword evidence="11 18" id="KW-0812">Transmembrane</keyword>
<comment type="pathway">
    <text evidence="3 18">Phospholipid metabolism; CDP-diacylglycerol biosynthesis; CDP-diacylglycerol from sn-glycerol 3-phosphate: step 3/3.</text>
</comment>
<keyword evidence="15 19" id="KW-0472">Membrane</keyword>
<keyword evidence="8" id="KW-1003">Cell membrane</keyword>
<comment type="subcellular location">
    <subcellularLocation>
        <location evidence="2">Cell membrane</location>
        <topology evidence="2">Multi-pass membrane protein</topology>
    </subcellularLocation>
</comment>
<evidence type="ECO:0000256" key="10">
    <source>
        <dbReference type="ARBA" id="ARBA00022679"/>
    </source>
</evidence>
<dbReference type="EC" id="2.7.7.41" evidence="6 18"/>
<dbReference type="UniPathway" id="UPA00557">
    <property type="reaction ID" value="UER00614"/>
</dbReference>
<comment type="similarity">
    <text evidence="5 18">Belongs to the CDS family.</text>
</comment>
<dbReference type="PROSITE" id="PS01315">
    <property type="entry name" value="CDS"/>
    <property type="match status" value="1"/>
</dbReference>
<evidence type="ECO:0000256" key="3">
    <source>
        <dbReference type="ARBA" id="ARBA00005119"/>
    </source>
</evidence>
<keyword evidence="9" id="KW-0444">Lipid biosynthesis</keyword>